<reference evidence="4" key="1">
    <citation type="submission" date="2025-08" db="UniProtKB">
        <authorList>
            <consortium name="Ensembl"/>
        </authorList>
    </citation>
    <scope>IDENTIFICATION</scope>
</reference>
<dbReference type="Pfam" id="PF01981">
    <property type="entry name" value="PTH2"/>
    <property type="match status" value="1"/>
</dbReference>
<dbReference type="PANTHER" id="PTHR46194:SF1">
    <property type="entry name" value="PEPTIDYL-TRNA HYDROLASE PTRHD1-RELATED"/>
    <property type="match status" value="1"/>
</dbReference>
<sequence length="121" mass="13627">MHMASHLVQYVVLRSDLQKVMGWPLGAVVAQGCHACSAALHIFRADVHTQRYLADLGRMHKVVLAADGEDALRELTERLVADGVDHHLWVEQPENIATGLALKPYPKEEVHHHLKQFKLLK</sequence>
<dbReference type="PANTHER" id="PTHR46194">
    <property type="entry name" value="PEPTIDYL-TRNA HYDROLASE PTRHD1-RELATED"/>
    <property type="match status" value="1"/>
</dbReference>
<name>A0A8C4PXK0_EPTBU</name>
<evidence type="ECO:0000313" key="5">
    <source>
        <dbReference type="Proteomes" id="UP000694388"/>
    </source>
</evidence>
<dbReference type="CDD" id="cd02429">
    <property type="entry name" value="PTH2_like"/>
    <property type="match status" value="1"/>
</dbReference>
<dbReference type="Gene3D" id="3.40.1490.10">
    <property type="entry name" value="Bit1"/>
    <property type="match status" value="1"/>
</dbReference>
<dbReference type="InterPro" id="IPR002833">
    <property type="entry name" value="PTH2"/>
</dbReference>
<dbReference type="OMA" id="AIIAQCC"/>
<reference evidence="4" key="2">
    <citation type="submission" date="2025-09" db="UniProtKB">
        <authorList>
            <consortium name="Ensembl"/>
        </authorList>
    </citation>
    <scope>IDENTIFICATION</scope>
</reference>
<accession>A0A8C4PXK0</accession>
<keyword evidence="5" id="KW-1185">Reference proteome</keyword>
<dbReference type="InterPro" id="IPR042237">
    <property type="entry name" value="PTRHD1"/>
</dbReference>
<evidence type="ECO:0000256" key="1">
    <source>
        <dbReference type="ARBA" id="ARBA00013260"/>
    </source>
</evidence>
<dbReference type="SUPFAM" id="SSF102462">
    <property type="entry name" value="Peptidyl-tRNA hydrolase II"/>
    <property type="match status" value="1"/>
</dbReference>
<dbReference type="GeneTree" id="ENSGT00500000044959"/>
<dbReference type="AlphaFoldDB" id="A0A8C4PXK0"/>
<evidence type="ECO:0000313" key="4">
    <source>
        <dbReference type="Ensembl" id="ENSEBUP00000003038.1"/>
    </source>
</evidence>
<comment type="catalytic activity">
    <reaction evidence="3">
        <text>an N-acyl-L-alpha-aminoacyl-tRNA + H2O = an N-acyl-L-amino acid + a tRNA + H(+)</text>
        <dbReference type="Rhea" id="RHEA:54448"/>
        <dbReference type="Rhea" id="RHEA-COMP:10123"/>
        <dbReference type="Rhea" id="RHEA-COMP:13883"/>
        <dbReference type="ChEBI" id="CHEBI:15377"/>
        <dbReference type="ChEBI" id="CHEBI:15378"/>
        <dbReference type="ChEBI" id="CHEBI:59874"/>
        <dbReference type="ChEBI" id="CHEBI:78442"/>
        <dbReference type="ChEBI" id="CHEBI:138191"/>
        <dbReference type="EC" id="3.1.1.29"/>
    </reaction>
</comment>
<proteinExistence type="predicted"/>
<protein>
    <recommendedName>
        <fullName evidence="1">peptidyl-tRNA hydrolase</fullName>
        <ecNumber evidence="1">3.1.1.29</ecNumber>
    </recommendedName>
</protein>
<organism evidence="4 5">
    <name type="scientific">Eptatretus burgeri</name>
    <name type="common">Inshore hagfish</name>
    <dbReference type="NCBI Taxonomy" id="7764"/>
    <lineage>
        <taxon>Eukaryota</taxon>
        <taxon>Metazoa</taxon>
        <taxon>Chordata</taxon>
        <taxon>Craniata</taxon>
        <taxon>Vertebrata</taxon>
        <taxon>Cyclostomata</taxon>
        <taxon>Myxini</taxon>
        <taxon>Myxiniformes</taxon>
        <taxon>Myxinidae</taxon>
        <taxon>Eptatretinae</taxon>
        <taxon>Eptatretus</taxon>
    </lineage>
</organism>
<dbReference type="EC" id="3.1.1.29" evidence="1"/>
<evidence type="ECO:0000256" key="3">
    <source>
        <dbReference type="ARBA" id="ARBA00048707"/>
    </source>
</evidence>
<keyword evidence="2" id="KW-0378">Hydrolase</keyword>
<dbReference type="Proteomes" id="UP000694388">
    <property type="component" value="Unplaced"/>
</dbReference>
<evidence type="ECO:0000256" key="2">
    <source>
        <dbReference type="ARBA" id="ARBA00022801"/>
    </source>
</evidence>
<dbReference type="GO" id="GO:0004045">
    <property type="term" value="F:peptidyl-tRNA hydrolase activity"/>
    <property type="evidence" value="ECO:0007669"/>
    <property type="project" value="UniProtKB-EC"/>
</dbReference>
<dbReference type="Ensembl" id="ENSEBUT00000003401.1">
    <property type="protein sequence ID" value="ENSEBUP00000003038.1"/>
    <property type="gene ID" value="ENSEBUG00000002249.1"/>
</dbReference>
<dbReference type="InterPro" id="IPR023476">
    <property type="entry name" value="Pep_tRNA_hydro_II_dom_sf"/>
</dbReference>